<evidence type="ECO:0000256" key="2">
    <source>
        <dbReference type="ARBA" id="ARBA00022448"/>
    </source>
</evidence>
<dbReference type="Proteomes" id="UP000198822">
    <property type="component" value="Chromosome I"/>
</dbReference>
<dbReference type="PROSITE" id="PS00211">
    <property type="entry name" value="ABC_TRANSPORTER_1"/>
    <property type="match status" value="2"/>
</dbReference>
<sequence>MIEPAAEPVDATPVDAHAAPASAPEPADERPPLLRVRDLQVTFRTMAGTVDAVQHVSFDVEHGETVAIVGESGSGKSTTAMAIIRLLASNATIASGSIQLDGRELVGLSESRMRDLRGNEIGMVPQDPMSNLNPVSKIGTQVAETLLVHKKATKRDVGTKVVEALSAAGLPDGEARAKQYPHEFSGGMRQRALIAIGLACAPRLLIADEPTSALDVTVQRTILDQIDTLTRELGTSVLLITHDLGLAAERASKVVVMHRGRVVEAGPAAEILSNPQHEYTKALVAAAPSVAAARAEVIEHGQDDAQAAADNIVEVSGLTKVYPVRGGDDFTAAKDVSFVIPRGQTVAIVGESGSGKTTTARMLLKAVEPTSGSMLFEGQEIADLKGAELRSFRQRVQPVFQDPYSSLNPSFTIGRIIGEPLEAYKRGSRAERRARVHELMDQVSLPQSMLRRYPGELSGGQRQRVAIARALALKPDLVVCDEPVSALDVLVQSQILHLLGELQRELGLSYLFISHDLAVVRLISDHVAVMQRGEIVEQAPSEELFQNPRHPYTRQLLASIPGAELGAA</sequence>
<dbReference type="NCBIfam" id="NF008453">
    <property type="entry name" value="PRK11308.1"/>
    <property type="match status" value="2"/>
</dbReference>
<dbReference type="Pfam" id="PF08352">
    <property type="entry name" value="oligo_HPY"/>
    <property type="match status" value="2"/>
</dbReference>
<protein>
    <submittedName>
        <fullName evidence="7">Peptide/nickel transport system ATP-binding protein</fullName>
    </submittedName>
</protein>
<dbReference type="FunFam" id="3.40.50.300:FF:000016">
    <property type="entry name" value="Oligopeptide ABC transporter ATP-binding component"/>
    <property type="match status" value="2"/>
</dbReference>
<evidence type="ECO:0000313" key="8">
    <source>
        <dbReference type="Proteomes" id="UP000198822"/>
    </source>
</evidence>
<name>A0A1G8F7P8_9MICO</name>
<dbReference type="OrthoDB" id="4008250at2"/>
<dbReference type="GO" id="GO:0016887">
    <property type="term" value="F:ATP hydrolysis activity"/>
    <property type="evidence" value="ECO:0007669"/>
    <property type="project" value="InterPro"/>
</dbReference>
<feature type="domain" description="ABC transporter" evidence="6">
    <location>
        <begin position="34"/>
        <end position="284"/>
    </location>
</feature>
<dbReference type="RefSeq" id="WP_092505244.1">
    <property type="nucleotide sequence ID" value="NZ_LT629695.1"/>
</dbReference>
<keyword evidence="2" id="KW-0813">Transport</keyword>
<dbReference type="GO" id="GO:0005524">
    <property type="term" value="F:ATP binding"/>
    <property type="evidence" value="ECO:0007669"/>
    <property type="project" value="UniProtKB-KW"/>
</dbReference>
<keyword evidence="4 7" id="KW-0067">ATP-binding</keyword>
<evidence type="ECO:0000256" key="5">
    <source>
        <dbReference type="SAM" id="MobiDB-lite"/>
    </source>
</evidence>
<dbReference type="Pfam" id="PF00005">
    <property type="entry name" value="ABC_tran"/>
    <property type="match status" value="2"/>
</dbReference>
<dbReference type="Gene3D" id="3.40.50.300">
    <property type="entry name" value="P-loop containing nucleotide triphosphate hydrolases"/>
    <property type="match status" value="2"/>
</dbReference>
<dbReference type="InterPro" id="IPR003439">
    <property type="entry name" value="ABC_transporter-like_ATP-bd"/>
</dbReference>
<dbReference type="GO" id="GO:0015833">
    <property type="term" value="P:peptide transport"/>
    <property type="evidence" value="ECO:0007669"/>
    <property type="project" value="InterPro"/>
</dbReference>
<dbReference type="STRING" id="399736.SAMN04489720_2367"/>
<feature type="domain" description="ABC transporter" evidence="6">
    <location>
        <begin position="313"/>
        <end position="557"/>
    </location>
</feature>
<comment type="similarity">
    <text evidence="1">Belongs to the ABC transporter superfamily.</text>
</comment>
<proteinExistence type="inferred from homology"/>
<dbReference type="GO" id="GO:0055085">
    <property type="term" value="P:transmembrane transport"/>
    <property type="evidence" value="ECO:0007669"/>
    <property type="project" value="UniProtKB-ARBA"/>
</dbReference>
<dbReference type="CDD" id="cd03257">
    <property type="entry name" value="ABC_NikE_OppD_transporters"/>
    <property type="match status" value="2"/>
</dbReference>
<organism evidence="7 8">
    <name type="scientific">Agrococcus jejuensis</name>
    <dbReference type="NCBI Taxonomy" id="399736"/>
    <lineage>
        <taxon>Bacteria</taxon>
        <taxon>Bacillati</taxon>
        <taxon>Actinomycetota</taxon>
        <taxon>Actinomycetes</taxon>
        <taxon>Micrococcales</taxon>
        <taxon>Microbacteriaceae</taxon>
        <taxon>Agrococcus</taxon>
    </lineage>
</organism>
<dbReference type="InterPro" id="IPR017871">
    <property type="entry name" value="ABC_transporter-like_CS"/>
</dbReference>
<dbReference type="InterPro" id="IPR027417">
    <property type="entry name" value="P-loop_NTPase"/>
</dbReference>
<dbReference type="PROSITE" id="PS50893">
    <property type="entry name" value="ABC_TRANSPORTER_2"/>
    <property type="match status" value="2"/>
</dbReference>
<evidence type="ECO:0000313" key="7">
    <source>
        <dbReference type="EMBL" id="SDH78131.1"/>
    </source>
</evidence>
<dbReference type="PANTHER" id="PTHR43776">
    <property type="entry name" value="TRANSPORT ATP-BINDING PROTEIN"/>
    <property type="match status" value="1"/>
</dbReference>
<evidence type="ECO:0000256" key="3">
    <source>
        <dbReference type="ARBA" id="ARBA00022741"/>
    </source>
</evidence>
<evidence type="ECO:0000259" key="6">
    <source>
        <dbReference type="PROSITE" id="PS50893"/>
    </source>
</evidence>
<dbReference type="AlphaFoldDB" id="A0A1G8F7P8"/>
<feature type="region of interest" description="Disordered" evidence="5">
    <location>
        <begin position="1"/>
        <end position="33"/>
    </location>
</feature>
<gene>
    <name evidence="7" type="ORF">SAMN04489720_2367</name>
</gene>
<reference evidence="8" key="1">
    <citation type="submission" date="2016-10" db="EMBL/GenBank/DDBJ databases">
        <authorList>
            <person name="Varghese N."/>
            <person name="Submissions S."/>
        </authorList>
    </citation>
    <scope>NUCLEOTIDE SEQUENCE [LARGE SCALE GENOMIC DNA]</scope>
    <source>
        <strain evidence="8">DSM 22002</strain>
    </source>
</reference>
<keyword evidence="3" id="KW-0547">Nucleotide-binding</keyword>
<dbReference type="SUPFAM" id="SSF52540">
    <property type="entry name" value="P-loop containing nucleoside triphosphate hydrolases"/>
    <property type="match status" value="2"/>
</dbReference>
<feature type="compositionally biased region" description="Low complexity" evidence="5">
    <location>
        <begin position="8"/>
        <end position="25"/>
    </location>
</feature>
<accession>A0A1G8F7P8</accession>
<dbReference type="EMBL" id="LT629695">
    <property type="protein sequence ID" value="SDH78131.1"/>
    <property type="molecule type" value="Genomic_DNA"/>
</dbReference>
<keyword evidence="8" id="KW-1185">Reference proteome</keyword>
<dbReference type="SMART" id="SM00382">
    <property type="entry name" value="AAA"/>
    <property type="match status" value="2"/>
</dbReference>
<dbReference type="InterPro" id="IPR050319">
    <property type="entry name" value="ABC_transp_ATP-bind"/>
</dbReference>
<dbReference type="InterPro" id="IPR013563">
    <property type="entry name" value="Oligopep_ABC_C"/>
</dbReference>
<dbReference type="PANTHER" id="PTHR43776:SF7">
    <property type="entry name" value="D,D-DIPEPTIDE TRANSPORT ATP-BINDING PROTEIN DDPF-RELATED"/>
    <property type="match status" value="1"/>
</dbReference>
<dbReference type="NCBIfam" id="NF007739">
    <property type="entry name" value="PRK10419.1"/>
    <property type="match status" value="2"/>
</dbReference>
<dbReference type="InterPro" id="IPR003593">
    <property type="entry name" value="AAA+_ATPase"/>
</dbReference>
<evidence type="ECO:0000256" key="1">
    <source>
        <dbReference type="ARBA" id="ARBA00005417"/>
    </source>
</evidence>
<evidence type="ECO:0000256" key="4">
    <source>
        <dbReference type="ARBA" id="ARBA00022840"/>
    </source>
</evidence>